<evidence type="ECO:0000313" key="3">
    <source>
        <dbReference type="Proteomes" id="UP000314294"/>
    </source>
</evidence>
<evidence type="ECO:0000313" key="2">
    <source>
        <dbReference type="EMBL" id="TNN38298.1"/>
    </source>
</evidence>
<feature type="compositionally biased region" description="Basic and acidic residues" evidence="1">
    <location>
        <begin position="65"/>
        <end position="76"/>
    </location>
</feature>
<dbReference type="Proteomes" id="UP000314294">
    <property type="component" value="Unassembled WGS sequence"/>
</dbReference>
<feature type="compositionally biased region" description="Acidic residues" evidence="1">
    <location>
        <begin position="179"/>
        <end position="196"/>
    </location>
</feature>
<organism evidence="2 3">
    <name type="scientific">Liparis tanakae</name>
    <name type="common">Tanaka's snailfish</name>
    <dbReference type="NCBI Taxonomy" id="230148"/>
    <lineage>
        <taxon>Eukaryota</taxon>
        <taxon>Metazoa</taxon>
        <taxon>Chordata</taxon>
        <taxon>Craniata</taxon>
        <taxon>Vertebrata</taxon>
        <taxon>Euteleostomi</taxon>
        <taxon>Actinopterygii</taxon>
        <taxon>Neopterygii</taxon>
        <taxon>Teleostei</taxon>
        <taxon>Neoteleostei</taxon>
        <taxon>Acanthomorphata</taxon>
        <taxon>Eupercaria</taxon>
        <taxon>Perciformes</taxon>
        <taxon>Cottioidei</taxon>
        <taxon>Cottales</taxon>
        <taxon>Liparidae</taxon>
        <taxon>Liparis</taxon>
    </lineage>
</organism>
<proteinExistence type="predicted"/>
<gene>
    <name evidence="2" type="ORF">EYF80_051535</name>
</gene>
<feature type="region of interest" description="Disordered" evidence="1">
    <location>
        <begin position="268"/>
        <end position="295"/>
    </location>
</feature>
<comment type="caution">
    <text evidence="2">The sequence shown here is derived from an EMBL/GenBank/DDBJ whole genome shotgun (WGS) entry which is preliminary data.</text>
</comment>
<accession>A0A4Z2FAT6</accession>
<evidence type="ECO:0000256" key="1">
    <source>
        <dbReference type="SAM" id="MobiDB-lite"/>
    </source>
</evidence>
<feature type="compositionally biased region" description="Basic and acidic residues" evidence="1">
    <location>
        <begin position="42"/>
        <end position="57"/>
    </location>
</feature>
<protein>
    <submittedName>
        <fullName evidence="2">Uncharacterized protein</fullName>
    </submittedName>
</protein>
<feature type="region of interest" description="Disordered" evidence="1">
    <location>
        <begin position="137"/>
        <end position="198"/>
    </location>
</feature>
<keyword evidence="3" id="KW-1185">Reference proteome</keyword>
<reference evidence="2 3" key="1">
    <citation type="submission" date="2019-03" db="EMBL/GenBank/DDBJ databases">
        <title>First draft genome of Liparis tanakae, snailfish: a comprehensive survey of snailfish specific genes.</title>
        <authorList>
            <person name="Kim W."/>
            <person name="Song I."/>
            <person name="Jeong J.-H."/>
            <person name="Kim D."/>
            <person name="Kim S."/>
            <person name="Ryu S."/>
            <person name="Song J.Y."/>
            <person name="Lee S.K."/>
        </authorList>
    </citation>
    <scope>NUCLEOTIDE SEQUENCE [LARGE SCALE GENOMIC DNA]</scope>
    <source>
        <tissue evidence="2">Muscle</tissue>
    </source>
</reference>
<dbReference type="EMBL" id="SRLO01001385">
    <property type="protein sequence ID" value="TNN38298.1"/>
    <property type="molecule type" value="Genomic_DNA"/>
</dbReference>
<feature type="region of interest" description="Disordered" evidence="1">
    <location>
        <begin position="42"/>
        <end position="89"/>
    </location>
</feature>
<sequence>MMSLLERDNVLKFFCGFTRWDFSPFRQDAVAAPAPDVVASLDGKHQQDDEGHEHQEAQDDGYGLEGRRTSATRRDNNTANAGALDQSPQTDARSVVKVVVEVLVQEDALGLALGLVLGTQLLDLAVVDGPRRLGRRVHRHQVHDRGDDHEERQDGADDDGCQVELRRAGGVLPRNHQDEYDEHGDEGDGGDGDDEAFSSCGIHFGSSRAVGASGAAGAAPVGAAPIGAAPVGAAPVGAAAAVGAAAVTRHQAGAASHSHEAHVVVPGQCGGHAGKHSHAHDDDDDAQDLHHSRGGSPAVEVKHIISLVVGVGRIGRVLAVFVSAAMAATEEDTR</sequence>
<dbReference type="AlphaFoldDB" id="A0A4Z2FAT6"/>
<feature type="compositionally biased region" description="Basic and acidic residues" evidence="1">
    <location>
        <begin position="143"/>
        <end position="155"/>
    </location>
</feature>
<name>A0A4Z2FAT6_9TELE</name>